<sequence>MVFSTLMRPLHITTPLLPHDALSAALGKTVLLKLESLQPSGSFKLRGIGRLCQRAVETGTRQFICPSGGNAGFAAAVAGRALGIPTTILVPHSTPESVRRQIAALGAVVVVHGAVWDETNEEALRRCGTGEATYVPPFDHPDIWDGNATLIDEAVAQTEDGFDVVVCAVGGGGLMCGVLEGLHRNKLAHVPVIAVETEGAASLHASVNAGKLVTLPAITSIATTLGAKRVAPAAFEWTRRHPVHSVTVSDAQALDACLQFADDLRILVEPACGAALAVAYQGSEVLAPYRRPLLVVCGGIAVDLAKLVAWREEQASRRAIARDLPAGP</sequence>
<evidence type="ECO:0000256" key="4">
    <source>
        <dbReference type="ARBA" id="ARBA00022898"/>
    </source>
</evidence>
<comment type="caution">
    <text evidence="8">The sequence shown here is derived from an EMBL/GenBank/DDBJ whole genome shotgun (WGS) entry which is preliminary data.</text>
</comment>
<dbReference type="PANTHER" id="PTHR48078:SF2">
    <property type="entry name" value="CATABOLIC L-SERINE_THREONINE DEHYDRATASE"/>
    <property type="match status" value="1"/>
</dbReference>
<evidence type="ECO:0000256" key="2">
    <source>
        <dbReference type="ARBA" id="ARBA00010869"/>
    </source>
</evidence>
<evidence type="ECO:0000256" key="5">
    <source>
        <dbReference type="ARBA" id="ARBA00023239"/>
    </source>
</evidence>
<dbReference type="InterPro" id="IPR036052">
    <property type="entry name" value="TrpB-like_PALP_sf"/>
</dbReference>
<keyword evidence="4" id="KW-0663">Pyridoxal phosphate</keyword>
<evidence type="ECO:0000256" key="6">
    <source>
        <dbReference type="ARBA" id="ARBA00049406"/>
    </source>
</evidence>
<dbReference type="PANTHER" id="PTHR48078">
    <property type="entry name" value="THREONINE DEHYDRATASE, MITOCHONDRIAL-RELATED"/>
    <property type="match status" value="1"/>
</dbReference>
<evidence type="ECO:0000313" key="8">
    <source>
        <dbReference type="EMBL" id="RKI06057.1"/>
    </source>
</evidence>
<evidence type="ECO:0000256" key="3">
    <source>
        <dbReference type="ARBA" id="ARBA00012093"/>
    </source>
</evidence>
<organism evidence="8 9">
    <name type="scientific">Corallococcus praedator</name>
    <dbReference type="NCBI Taxonomy" id="2316724"/>
    <lineage>
        <taxon>Bacteria</taxon>
        <taxon>Pseudomonadati</taxon>
        <taxon>Myxococcota</taxon>
        <taxon>Myxococcia</taxon>
        <taxon>Myxococcales</taxon>
        <taxon>Cystobacterineae</taxon>
        <taxon>Myxococcaceae</taxon>
        <taxon>Corallococcus</taxon>
    </lineage>
</organism>
<evidence type="ECO:0000259" key="7">
    <source>
        <dbReference type="Pfam" id="PF00291"/>
    </source>
</evidence>
<evidence type="ECO:0000256" key="1">
    <source>
        <dbReference type="ARBA" id="ARBA00001933"/>
    </source>
</evidence>
<dbReference type="Gene3D" id="3.40.50.1100">
    <property type="match status" value="2"/>
</dbReference>
<protein>
    <recommendedName>
        <fullName evidence="3">L-serine ammonia-lyase</fullName>
        <ecNumber evidence="3">4.3.1.17</ecNumber>
    </recommendedName>
</protein>
<keyword evidence="5" id="KW-0456">Lyase</keyword>
<comment type="catalytic activity">
    <reaction evidence="6">
        <text>L-serine = pyruvate + NH4(+)</text>
        <dbReference type="Rhea" id="RHEA:19169"/>
        <dbReference type="ChEBI" id="CHEBI:15361"/>
        <dbReference type="ChEBI" id="CHEBI:28938"/>
        <dbReference type="ChEBI" id="CHEBI:33384"/>
        <dbReference type="EC" id="4.3.1.17"/>
    </reaction>
</comment>
<proteinExistence type="inferred from homology"/>
<dbReference type="RefSeq" id="WP_120584570.1">
    <property type="nucleotide sequence ID" value="NZ_RAWI01000162.1"/>
</dbReference>
<dbReference type="EMBL" id="RAWI01000162">
    <property type="protein sequence ID" value="RKI06057.1"/>
    <property type="molecule type" value="Genomic_DNA"/>
</dbReference>
<dbReference type="Pfam" id="PF00291">
    <property type="entry name" value="PALP"/>
    <property type="match status" value="1"/>
</dbReference>
<dbReference type="Proteomes" id="UP000278907">
    <property type="component" value="Unassembled WGS sequence"/>
</dbReference>
<dbReference type="InterPro" id="IPR050147">
    <property type="entry name" value="Ser/Thr_Dehydratase"/>
</dbReference>
<name>A0ABX9QEX0_9BACT</name>
<dbReference type="InterPro" id="IPR000634">
    <property type="entry name" value="Ser/Thr_deHydtase_PyrdxlP-BS"/>
</dbReference>
<dbReference type="PROSITE" id="PS00165">
    <property type="entry name" value="DEHYDRATASE_SER_THR"/>
    <property type="match status" value="1"/>
</dbReference>
<comment type="cofactor">
    <cofactor evidence="1">
        <name>pyridoxal 5'-phosphate</name>
        <dbReference type="ChEBI" id="CHEBI:597326"/>
    </cofactor>
</comment>
<comment type="similarity">
    <text evidence="2">Belongs to the serine/threonine dehydratase family.</text>
</comment>
<evidence type="ECO:0000313" key="9">
    <source>
        <dbReference type="Proteomes" id="UP000278907"/>
    </source>
</evidence>
<dbReference type="InterPro" id="IPR001926">
    <property type="entry name" value="TrpB-like_PALP"/>
</dbReference>
<reference evidence="8 9" key="1">
    <citation type="submission" date="2018-09" db="EMBL/GenBank/DDBJ databases">
        <authorList>
            <person name="Livingstone P.G."/>
            <person name="Whitworth D.E."/>
        </authorList>
    </citation>
    <scope>NUCLEOTIDE SEQUENCE [LARGE SCALE GENOMIC DNA]</scope>
    <source>
        <strain evidence="8 9">CA031B</strain>
    </source>
</reference>
<dbReference type="EC" id="4.3.1.17" evidence="3"/>
<dbReference type="SUPFAM" id="SSF53686">
    <property type="entry name" value="Tryptophan synthase beta subunit-like PLP-dependent enzymes"/>
    <property type="match status" value="1"/>
</dbReference>
<gene>
    <name evidence="8" type="ORF">D7Y13_21135</name>
</gene>
<accession>A0ABX9QEX0</accession>
<keyword evidence="9" id="KW-1185">Reference proteome</keyword>
<feature type="domain" description="Tryptophan synthase beta chain-like PALP" evidence="7">
    <location>
        <begin position="10"/>
        <end position="298"/>
    </location>
</feature>